<evidence type="ECO:0000313" key="4">
    <source>
        <dbReference type="Proteomes" id="UP000233256"/>
    </source>
</evidence>
<keyword evidence="1" id="KW-0802">TPR repeat</keyword>
<name>A0A2N1PUH2_9BACT</name>
<keyword evidence="2" id="KW-0472">Membrane</keyword>
<protein>
    <recommendedName>
        <fullName evidence="5">Tetratricopeptide repeat protein</fullName>
    </recommendedName>
</protein>
<evidence type="ECO:0008006" key="5">
    <source>
        <dbReference type="Google" id="ProtNLM"/>
    </source>
</evidence>
<accession>A0A2N1PUH2</accession>
<keyword evidence="2" id="KW-1133">Transmembrane helix</keyword>
<dbReference type="Gene3D" id="1.25.40.10">
    <property type="entry name" value="Tetratricopeptide repeat domain"/>
    <property type="match status" value="1"/>
</dbReference>
<feature type="transmembrane region" description="Helical" evidence="2">
    <location>
        <begin position="7"/>
        <end position="27"/>
    </location>
</feature>
<evidence type="ECO:0000313" key="3">
    <source>
        <dbReference type="EMBL" id="PKK91942.1"/>
    </source>
</evidence>
<dbReference type="SUPFAM" id="SSF48452">
    <property type="entry name" value="TPR-like"/>
    <property type="match status" value="1"/>
</dbReference>
<sequence length="354" mass="38474">MLRGNCLFLNIFIQITGILLMTTLAGAEGTETPLPGMGRDFRVVVMTPAKGETGGDFTALKKSRQPILSESVTSAMATVRVRPSDPSAWIEMGRSYFLAGMYADSEMAFRRTISIDRESSAAWRGAALCRLAMGRGGAALEAFSHAGIDGRINFPATFIRDAIVKIEGSDISGASEDIGRIMTLLHMGVLRNSGREIRAMKALVRIGFVPEGKFLGIINGSHDIWLPISDSIHGLSGNMKPVPVRITRRSEDGVEICELTNDTCGFLVDLPGTEGSADIFLWLSGHEARGFALTDQPLKELHVIGMEKSDFVPVGLRSSGKPRERVEVKIGLLVMTAADRFGKESRHLETRQKP</sequence>
<evidence type="ECO:0000256" key="1">
    <source>
        <dbReference type="PROSITE-ProRule" id="PRU00339"/>
    </source>
</evidence>
<comment type="caution">
    <text evidence="3">The sequence shown here is derived from an EMBL/GenBank/DDBJ whole genome shotgun (WGS) entry which is preliminary data.</text>
</comment>
<dbReference type="InterPro" id="IPR011990">
    <property type="entry name" value="TPR-like_helical_dom_sf"/>
</dbReference>
<evidence type="ECO:0000256" key="2">
    <source>
        <dbReference type="SAM" id="Phobius"/>
    </source>
</evidence>
<dbReference type="InterPro" id="IPR019734">
    <property type="entry name" value="TPR_rpt"/>
</dbReference>
<proteinExistence type="predicted"/>
<dbReference type="Proteomes" id="UP000233256">
    <property type="component" value="Unassembled WGS sequence"/>
</dbReference>
<feature type="repeat" description="TPR" evidence="1">
    <location>
        <begin position="86"/>
        <end position="119"/>
    </location>
</feature>
<dbReference type="AlphaFoldDB" id="A0A2N1PUH2"/>
<dbReference type="EMBL" id="PGXC01000001">
    <property type="protein sequence ID" value="PKK91942.1"/>
    <property type="molecule type" value="Genomic_DNA"/>
</dbReference>
<organism evidence="3 4">
    <name type="scientific">Candidatus Wallbacteria bacterium HGW-Wallbacteria-1</name>
    <dbReference type="NCBI Taxonomy" id="2013854"/>
    <lineage>
        <taxon>Bacteria</taxon>
        <taxon>Candidatus Walliibacteriota</taxon>
    </lineage>
</organism>
<reference evidence="3 4" key="1">
    <citation type="journal article" date="2017" name="ISME J.">
        <title>Potential for microbial H2 and metal transformations associated with novel bacteria and archaea in deep terrestrial subsurface sediments.</title>
        <authorList>
            <person name="Hernsdorf A.W."/>
            <person name="Amano Y."/>
            <person name="Miyakawa K."/>
            <person name="Ise K."/>
            <person name="Suzuki Y."/>
            <person name="Anantharaman K."/>
            <person name="Probst A."/>
            <person name="Burstein D."/>
            <person name="Thomas B.C."/>
            <person name="Banfield J.F."/>
        </authorList>
    </citation>
    <scope>NUCLEOTIDE SEQUENCE [LARGE SCALE GENOMIC DNA]</scope>
    <source>
        <strain evidence="3">HGW-Wallbacteria-1</strain>
    </source>
</reference>
<dbReference type="PROSITE" id="PS50005">
    <property type="entry name" value="TPR"/>
    <property type="match status" value="1"/>
</dbReference>
<keyword evidence="2" id="KW-0812">Transmembrane</keyword>
<gene>
    <name evidence="3" type="ORF">CVV64_00510</name>
</gene>